<keyword evidence="6" id="KW-1185">Reference proteome</keyword>
<gene>
    <name evidence="5" type="ORF">POTOM_019461</name>
</gene>
<dbReference type="PROSITE" id="PS51384">
    <property type="entry name" value="FAD_FR"/>
    <property type="match status" value="1"/>
</dbReference>
<dbReference type="PROSITE" id="PS50902">
    <property type="entry name" value="FLAVODOXIN_LIKE"/>
    <property type="match status" value="1"/>
</dbReference>
<sequence length="609" mass="67467">MSSGGANLVRFVESVLGISFGDSLSDSVVVIITTSFAALVGLVVLVLKRSSDRSKDVKPLVVPKSLSIKDEEDESEALGGKTKVTIFYGTQTGTAEGFAKALAEEVKARYEKAAVKVFDLDDYAMEDDQYEEKLKKETLALFMVATYGDGEPTDNAARFYKWFTEGNERGIWLQQLSYGIFGLGNRQYEHFNKIAKVLDDLLCEQGGKRLVPVGLGDDDQCIEDDFSAWKELLWPELDQLLRDEDDVNAPSTPYTAAIPEYRLVIHDTSIISVEDKFSNLANGNVSFDIHHPCRVNVAVQKELHKAESDRSCIHLEFDITGTRITYETGDHLGVYAENSDETVEEAGKLLDKPLDLLFSIHADNEDGTAIGSSLPPPFPGPCTLHTALACYADLLSPPKKAALLALAAHASEPSEADRLKFLSSLQGKVSSQRSLLEVMAEFPSSKPPLGIFFAAVAPRLQPRYYSISSSPRYTPNRVHVTCALVYGPTPTGRIHKGVCSTWMKDFIYEDELNNFVEQGVISELIVAFSREGPQKEYVQHKMVDRAAEIWTIISQGGYFYVCGDAKGMARDVHRTLHTIVQEQGGLDSSKTESMVKKLQMEGRYLRDVW</sequence>
<evidence type="ECO:0000313" key="6">
    <source>
        <dbReference type="Proteomes" id="UP000886885"/>
    </source>
</evidence>
<feature type="domain" description="FAD-binding FR-type" evidence="4">
    <location>
        <begin position="290"/>
        <end position="540"/>
    </location>
</feature>
<reference evidence="5" key="1">
    <citation type="journal article" date="2020" name="bioRxiv">
        <title>Hybrid origin of Populus tomentosa Carr. identified through genome sequencing and phylogenomic analysis.</title>
        <authorList>
            <person name="An X."/>
            <person name="Gao K."/>
            <person name="Chen Z."/>
            <person name="Li J."/>
            <person name="Yang X."/>
            <person name="Yang X."/>
            <person name="Zhou J."/>
            <person name="Guo T."/>
            <person name="Zhao T."/>
            <person name="Huang S."/>
            <person name="Miao D."/>
            <person name="Khan W.U."/>
            <person name="Rao P."/>
            <person name="Ye M."/>
            <person name="Lei B."/>
            <person name="Liao W."/>
            <person name="Wang J."/>
            <person name="Ji L."/>
            <person name="Li Y."/>
            <person name="Guo B."/>
            <person name="Mustafa N.S."/>
            <person name="Li S."/>
            <person name="Yun Q."/>
            <person name="Keller S.R."/>
            <person name="Mao J."/>
            <person name="Zhang R."/>
            <person name="Strauss S.H."/>
        </authorList>
    </citation>
    <scope>NUCLEOTIDE SEQUENCE</scope>
    <source>
        <strain evidence="5">GM15</strain>
        <tissue evidence="5">Leaf</tissue>
    </source>
</reference>
<keyword evidence="2" id="KW-0812">Transmembrane</keyword>
<feature type="domain" description="Flavodoxin-like" evidence="3">
    <location>
        <begin position="84"/>
        <end position="234"/>
    </location>
</feature>
<evidence type="ECO:0000259" key="4">
    <source>
        <dbReference type="PROSITE" id="PS51384"/>
    </source>
</evidence>
<dbReference type="FunFam" id="3.40.50.360:FF:000023">
    <property type="entry name" value="NADPH--cytochrome P450 reductase"/>
    <property type="match status" value="1"/>
</dbReference>
<protein>
    <recommendedName>
        <fullName evidence="7">NADPH--cytochrome P450 reductase</fullName>
    </recommendedName>
</protein>
<accession>A0A8X8D2M0</accession>
<dbReference type="PANTHER" id="PTHR19384">
    <property type="entry name" value="NITRIC OXIDE SYNTHASE-RELATED"/>
    <property type="match status" value="1"/>
</dbReference>
<dbReference type="InterPro" id="IPR003097">
    <property type="entry name" value="CysJ-like_FAD-binding"/>
</dbReference>
<evidence type="ECO:0000259" key="3">
    <source>
        <dbReference type="PROSITE" id="PS50902"/>
    </source>
</evidence>
<name>A0A8X8D2M0_POPTO</name>
<keyword evidence="2" id="KW-0472">Membrane</keyword>
<dbReference type="Pfam" id="PF00258">
    <property type="entry name" value="Flavodoxin_1"/>
    <property type="match status" value="1"/>
</dbReference>
<dbReference type="InterPro" id="IPR008254">
    <property type="entry name" value="Flavodoxin/NO_synth"/>
</dbReference>
<dbReference type="EMBL" id="JAAWWB010000009">
    <property type="protein sequence ID" value="KAG6775959.1"/>
    <property type="molecule type" value="Genomic_DNA"/>
</dbReference>
<dbReference type="InterPro" id="IPR017927">
    <property type="entry name" value="FAD-bd_FR_type"/>
</dbReference>
<comment type="caution">
    <text evidence="5">The sequence shown here is derived from an EMBL/GenBank/DDBJ whole genome shotgun (WGS) entry which is preliminary data.</text>
</comment>
<dbReference type="GO" id="GO:0010181">
    <property type="term" value="F:FMN binding"/>
    <property type="evidence" value="ECO:0007669"/>
    <property type="project" value="InterPro"/>
</dbReference>
<dbReference type="OrthoDB" id="1856718at2759"/>
<feature type="transmembrane region" description="Helical" evidence="2">
    <location>
        <begin position="28"/>
        <end position="47"/>
    </location>
</feature>
<evidence type="ECO:0000256" key="1">
    <source>
        <dbReference type="ARBA" id="ARBA00022630"/>
    </source>
</evidence>
<evidence type="ECO:0000313" key="5">
    <source>
        <dbReference type="EMBL" id="KAG6775959.1"/>
    </source>
</evidence>
<keyword evidence="1" id="KW-0285">Flavoprotein</keyword>
<proteinExistence type="predicted"/>
<evidence type="ECO:0000256" key="2">
    <source>
        <dbReference type="SAM" id="Phobius"/>
    </source>
</evidence>
<dbReference type="GO" id="GO:0050660">
    <property type="term" value="F:flavin adenine dinucleotide binding"/>
    <property type="evidence" value="ECO:0007669"/>
    <property type="project" value="TreeGrafter"/>
</dbReference>
<dbReference type="Pfam" id="PF00667">
    <property type="entry name" value="FAD_binding_1"/>
    <property type="match status" value="1"/>
</dbReference>
<dbReference type="GO" id="GO:0005829">
    <property type="term" value="C:cytosol"/>
    <property type="evidence" value="ECO:0007669"/>
    <property type="project" value="TreeGrafter"/>
</dbReference>
<evidence type="ECO:0008006" key="7">
    <source>
        <dbReference type="Google" id="ProtNLM"/>
    </source>
</evidence>
<keyword evidence="2" id="KW-1133">Transmembrane helix</keyword>
<organism evidence="5 6">
    <name type="scientific">Populus tomentosa</name>
    <name type="common">Chinese white poplar</name>
    <dbReference type="NCBI Taxonomy" id="118781"/>
    <lineage>
        <taxon>Eukaryota</taxon>
        <taxon>Viridiplantae</taxon>
        <taxon>Streptophyta</taxon>
        <taxon>Embryophyta</taxon>
        <taxon>Tracheophyta</taxon>
        <taxon>Spermatophyta</taxon>
        <taxon>Magnoliopsida</taxon>
        <taxon>eudicotyledons</taxon>
        <taxon>Gunneridae</taxon>
        <taxon>Pentapetalae</taxon>
        <taxon>rosids</taxon>
        <taxon>fabids</taxon>
        <taxon>Malpighiales</taxon>
        <taxon>Salicaceae</taxon>
        <taxon>Saliceae</taxon>
        <taxon>Populus</taxon>
    </lineage>
</organism>
<dbReference type="Proteomes" id="UP000886885">
    <property type="component" value="Chromosome 5A"/>
</dbReference>
<dbReference type="AlphaFoldDB" id="A0A8X8D2M0"/>
<dbReference type="PANTHER" id="PTHR19384:SF111">
    <property type="entry name" value="NADPH--CYTOCHROME P450 REDUCTASE 1"/>
    <property type="match status" value="1"/>
</dbReference>
<dbReference type="GO" id="GO:0003958">
    <property type="term" value="F:NADPH-hemoprotein reductase activity"/>
    <property type="evidence" value="ECO:0007669"/>
    <property type="project" value="TreeGrafter"/>
</dbReference>